<sequence>MPNNETSRLSRLTAIITLLQTKRILTATEISKKFGVSIRTIYRDIRALEEAGIPIFTEEGRGYSLVEDYRVPPVMFTEAEANALITAEQLILKNKDASFVKEYTEAVSKVKAVLRSTTKDKAELLSKRIVFRQNTQHDRTSNYLSTLQMALTNFNLVDIAYYSPDNEQTTTRIIEPFALYSTQENWLLIAWCRLRKDFRTFRLDRIQSLTIRADKFEPHKITLEEYFEICRQKFLPTPDIRLSKNDANFVK</sequence>
<dbReference type="InterPro" id="IPR036388">
    <property type="entry name" value="WH-like_DNA-bd_sf"/>
</dbReference>
<dbReference type="EMBL" id="BMKK01000001">
    <property type="protein sequence ID" value="GGD46537.1"/>
    <property type="molecule type" value="Genomic_DNA"/>
</dbReference>
<evidence type="ECO:0000256" key="2">
    <source>
        <dbReference type="ARBA" id="ARBA00023163"/>
    </source>
</evidence>
<dbReference type="InterPro" id="IPR036390">
    <property type="entry name" value="WH_DNA-bd_sf"/>
</dbReference>
<accession>A0A916YIZ3</accession>
<gene>
    <name evidence="4" type="ORF">GCM10011514_08240</name>
</gene>
<evidence type="ECO:0000313" key="5">
    <source>
        <dbReference type="Proteomes" id="UP000609064"/>
    </source>
</evidence>
<name>A0A916YIZ3_9BACT</name>
<dbReference type="InterPro" id="IPR011991">
    <property type="entry name" value="ArsR-like_HTH"/>
</dbReference>
<dbReference type="PROSITE" id="PS52050">
    <property type="entry name" value="WYL"/>
    <property type="match status" value="1"/>
</dbReference>
<dbReference type="CDD" id="cd00090">
    <property type="entry name" value="HTH_ARSR"/>
    <property type="match status" value="1"/>
</dbReference>
<feature type="domain" description="HTH deoR-type" evidence="3">
    <location>
        <begin position="8"/>
        <end position="63"/>
    </location>
</feature>
<dbReference type="InterPro" id="IPR001034">
    <property type="entry name" value="DeoR_HTH"/>
</dbReference>
<keyword evidence="1" id="KW-0805">Transcription regulation</keyword>
<evidence type="ECO:0000259" key="3">
    <source>
        <dbReference type="PROSITE" id="PS51000"/>
    </source>
</evidence>
<keyword evidence="5" id="KW-1185">Reference proteome</keyword>
<keyword evidence="2" id="KW-0804">Transcription</keyword>
<protein>
    <recommendedName>
        <fullName evidence="3">HTH deoR-type domain-containing protein</fullName>
    </recommendedName>
</protein>
<organism evidence="4 5">
    <name type="scientific">Emticicia aquatilis</name>
    <dbReference type="NCBI Taxonomy" id="1537369"/>
    <lineage>
        <taxon>Bacteria</taxon>
        <taxon>Pseudomonadati</taxon>
        <taxon>Bacteroidota</taxon>
        <taxon>Cytophagia</taxon>
        <taxon>Cytophagales</taxon>
        <taxon>Leadbetterellaceae</taxon>
        <taxon>Emticicia</taxon>
    </lineage>
</organism>
<dbReference type="Pfam" id="PF08279">
    <property type="entry name" value="HTH_11"/>
    <property type="match status" value="1"/>
</dbReference>
<dbReference type="Gene3D" id="1.10.10.10">
    <property type="entry name" value="Winged helix-like DNA-binding domain superfamily/Winged helix DNA-binding domain"/>
    <property type="match status" value="1"/>
</dbReference>
<dbReference type="PANTHER" id="PTHR34580:SF1">
    <property type="entry name" value="PROTEIN PAFC"/>
    <property type="match status" value="1"/>
</dbReference>
<dbReference type="GO" id="GO:0003700">
    <property type="term" value="F:DNA-binding transcription factor activity"/>
    <property type="evidence" value="ECO:0007669"/>
    <property type="project" value="InterPro"/>
</dbReference>
<evidence type="ECO:0000313" key="4">
    <source>
        <dbReference type="EMBL" id="GGD46537.1"/>
    </source>
</evidence>
<dbReference type="InterPro" id="IPR026881">
    <property type="entry name" value="WYL_dom"/>
</dbReference>
<reference evidence="4" key="1">
    <citation type="journal article" date="2014" name="Int. J. Syst. Evol. Microbiol.">
        <title>Complete genome sequence of Corynebacterium casei LMG S-19264T (=DSM 44701T), isolated from a smear-ripened cheese.</title>
        <authorList>
            <consortium name="US DOE Joint Genome Institute (JGI-PGF)"/>
            <person name="Walter F."/>
            <person name="Albersmeier A."/>
            <person name="Kalinowski J."/>
            <person name="Ruckert C."/>
        </authorList>
    </citation>
    <scope>NUCLEOTIDE SEQUENCE</scope>
    <source>
        <strain evidence="4">CGMCC 1.15958</strain>
    </source>
</reference>
<dbReference type="InterPro" id="IPR051534">
    <property type="entry name" value="CBASS_pafABC_assoc_protein"/>
</dbReference>
<reference evidence="4" key="2">
    <citation type="submission" date="2020-09" db="EMBL/GenBank/DDBJ databases">
        <authorList>
            <person name="Sun Q."/>
            <person name="Zhou Y."/>
        </authorList>
    </citation>
    <scope>NUCLEOTIDE SEQUENCE</scope>
    <source>
        <strain evidence="4">CGMCC 1.15958</strain>
    </source>
</reference>
<dbReference type="Proteomes" id="UP000609064">
    <property type="component" value="Unassembled WGS sequence"/>
</dbReference>
<dbReference type="Pfam" id="PF13280">
    <property type="entry name" value="WYL"/>
    <property type="match status" value="1"/>
</dbReference>
<evidence type="ECO:0000256" key="1">
    <source>
        <dbReference type="ARBA" id="ARBA00023015"/>
    </source>
</evidence>
<dbReference type="PANTHER" id="PTHR34580">
    <property type="match status" value="1"/>
</dbReference>
<dbReference type="SUPFAM" id="SSF46785">
    <property type="entry name" value="Winged helix' DNA-binding domain"/>
    <property type="match status" value="1"/>
</dbReference>
<dbReference type="AlphaFoldDB" id="A0A916YIZ3"/>
<proteinExistence type="predicted"/>
<comment type="caution">
    <text evidence="4">The sequence shown here is derived from an EMBL/GenBank/DDBJ whole genome shotgun (WGS) entry which is preliminary data.</text>
</comment>
<dbReference type="PROSITE" id="PS51000">
    <property type="entry name" value="HTH_DEOR_2"/>
    <property type="match status" value="1"/>
</dbReference>
<dbReference type="InterPro" id="IPR013196">
    <property type="entry name" value="HTH_11"/>
</dbReference>